<dbReference type="SUPFAM" id="SSF52980">
    <property type="entry name" value="Restriction endonuclease-like"/>
    <property type="match status" value="1"/>
</dbReference>
<dbReference type="PATRIC" id="fig|1193502.14.peg.2736"/>
<dbReference type="EMBL" id="CP017111">
    <property type="protein sequence ID" value="AOO66459.1"/>
    <property type="molecule type" value="Genomic_DNA"/>
</dbReference>
<evidence type="ECO:0000259" key="1">
    <source>
        <dbReference type="Pfam" id="PF03008"/>
    </source>
</evidence>
<dbReference type="KEGG" id="shal:SHALO_2701"/>
<keyword evidence="3" id="KW-1185">Reference proteome</keyword>
<dbReference type="InterPro" id="IPR011335">
    <property type="entry name" value="Restrct_endonuc-II-like"/>
</dbReference>
<sequence>MSHHPTLLAQFRSFYLQNKLNDLEVAIEYFSVFGGTSWNVDTTKPLFDLIAHKILKNYTYIHADITKLTYSNKQSHALLFACATGDRRVYSSYKKARLSREEGNEALHALLRSEIIELEYSLERPVREEDDNSDKLNFISPFMRFWFAFVSPFYKTIKENDFSEVEKAFTNREQGFNDLIFEKLSCELLKKSLIEDPIVEIGSYWDKNAEIDILAKTQSGKLIAGACKYTNTKVKKTELSKLKEQCAKAELEPDIFVIFSKSGFSSELKTLKGDDLKLFTLKSLKPLVEEIGEKELIPCEGKKY</sequence>
<name>A0A1D7TN83_9BACT</name>
<accession>A0A1D7TN83</accession>
<proteinExistence type="predicted"/>
<dbReference type="InterPro" id="IPR004256">
    <property type="entry name" value="DUF234"/>
</dbReference>
<gene>
    <name evidence="2" type="ORF">SHALO_2701</name>
</gene>
<feature type="domain" description="DUF234" evidence="1">
    <location>
        <begin position="146"/>
        <end position="236"/>
    </location>
</feature>
<evidence type="ECO:0000313" key="2">
    <source>
        <dbReference type="EMBL" id="AOO66459.1"/>
    </source>
</evidence>
<reference evidence="3" key="1">
    <citation type="submission" date="2016-08" db="EMBL/GenBank/DDBJ databases">
        <title>Complete genome sequence of the organohalide-respiring Epsilonproteobacterium Sulfurospirillum halorespirans.</title>
        <authorList>
            <person name="Goris T."/>
            <person name="Zimmermann J."/>
            <person name="Schenz B."/>
            <person name="Lemos M."/>
            <person name="Hackermueller J."/>
            <person name="Diekert G."/>
        </authorList>
    </citation>
    <scope>NUCLEOTIDE SEQUENCE [LARGE SCALE GENOMIC DNA]</scope>
    <source>
        <strain>DSM 13726</strain>
        <strain evidence="3">PCE-M2</strain>
    </source>
</reference>
<dbReference type="RefSeq" id="WP_069478992.1">
    <property type="nucleotide sequence ID" value="NZ_CP017111.1"/>
</dbReference>
<dbReference type="PANTHER" id="PTHR34704">
    <property type="entry name" value="ATPASE"/>
    <property type="match status" value="1"/>
</dbReference>
<dbReference type="STRING" id="1193502.SHALO_2701"/>
<protein>
    <recommendedName>
        <fullName evidence="1">DUF234 domain-containing protein</fullName>
    </recommendedName>
</protein>
<evidence type="ECO:0000313" key="3">
    <source>
        <dbReference type="Proteomes" id="UP000094609"/>
    </source>
</evidence>
<dbReference type="AlphaFoldDB" id="A0A1D7TN83"/>
<dbReference type="Proteomes" id="UP000094609">
    <property type="component" value="Chromosome"/>
</dbReference>
<dbReference type="Pfam" id="PF03008">
    <property type="entry name" value="DUF234"/>
    <property type="match status" value="1"/>
</dbReference>
<dbReference type="PANTHER" id="PTHR34704:SF1">
    <property type="entry name" value="ATPASE"/>
    <property type="match status" value="1"/>
</dbReference>
<organism evidence="2 3">
    <name type="scientific">Sulfurospirillum halorespirans DSM 13726</name>
    <dbReference type="NCBI Taxonomy" id="1193502"/>
    <lineage>
        <taxon>Bacteria</taxon>
        <taxon>Pseudomonadati</taxon>
        <taxon>Campylobacterota</taxon>
        <taxon>Epsilonproteobacteria</taxon>
        <taxon>Campylobacterales</taxon>
        <taxon>Sulfurospirillaceae</taxon>
        <taxon>Sulfurospirillum</taxon>
    </lineage>
</organism>